<feature type="transmembrane region" description="Helical" evidence="7">
    <location>
        <begin position="297"/>
        <end position="316"/>
    </location>
</feature>
<protein>
    <recommendedName>
        <fullName evidence="8">Rhodopsin domain-containing protein</fullName>
    </recommendedName>
</protein>
<keyword evidence="3 7" id="KW-1133">Transmembrane helix</keyword>
<dbReference type="PANTHER" id="PTHR33048">
    <property type="entry name" value="PTH11-LIKE INTEGRAL MEMBRANE PROTEIN (AFU_ORTHOLOGUE AFUA_5G11245)"/>
    <property type="match status" value="1"/>
</dbReference>
<evidence type="ECO:0000256" key="1">
    <source>
        <dbReference type="ARBA" id="ARBA00004141"/>
    </source>
</evidence>
<dbReference type="GO" id="GO:0016020">
    <property type="term" value="C:membrane"/>
    <property type="evidence" value="ECO:0007669"/>
    <property type="project" value="UniProtKB-SubCell"/>
</dbReference>
<evidence type="ECO:0000313" key="10">
    <source>
        <dbReference type="Proteomes" id="UP000596276"/>
    </source>
</evidence>
<gene>
    <name evidence="9" type="ORF">F9C07_2276767</name>
</gene>
<organism evidence="9 10">
    <name type="scientific">Aspergillus flavus (strain ATCC 200026 / FGSC A1120 / IAM 13836 / NRRL 3357 / JCM 12722 / SRRC 167)</name>
    <dbReference type="NCBI Taxonomy" id="332952"/>
    <lineage>
        <taxon>Eukaryota</taxon>
        <taxon>Fungi</taxon>
        <taxon>Dikarya</taxon>
        <taxon>Ascomycota</taxon>
        <taxon>Pezizomycotina</taxon>
        <taxon>Eurotiomycetes</taxon>
        <taxon>Eurotiomycetidae</taxon>
        <taxon>Eurotiales</taxon>
        <taxon>Aspergillaceae</taxon>
        <taxon>Aspergillus</taxon>
        <taxon>Aspergillus subgen. Circumdati</taxon>
    </lineage>
</organism>
<dbReference type="InterPro" id="IPR049326">
    <property type="entry name" value="Rhodopsin_dom_fungi"/>
</dbReference>
<keyword evidence="4 7" id="KW-0472">Membrane</keyword>
<keyword evidence="10" id="KW-1185">Reference proteome</keyword>
<feature type="region of interest" description="Disordered" evidence="6">
    <location>
        <begin position="1"/>
        <end position="28"/>
    </location>
</feature>
<keyword evidence="2 7" id="KW-0812">Transmembrane</keyword>
<evidence type="ECO:0000256" key="6">
    <source>
        <dbReference type="SAM" id="MobiDB-lite"/>
    </source>
</evidence>
<accession>A0A7U2MCT7</accession>
<proteinExistence type="inferred from homology"/>
<evidence type="ECO:0000256" key="7">
    <source>
        <dbReference type="SAM" id="Phobius"/>
    </source>
</evidence>
<evidence type="ECO:0000256" key="3">
    <source>
        <dbReference type="ARBA" id="ARBA00022989"/>
    </source>
</evidence>
<dbReference type="VEuPathDB" id="FungiDB:F9C07_2276767"/>
<feature type="domain" description="Rhodopsin" evidence="8">
    <location>
        <begin position="62"/>
        <end position="320"/>
    </location>
</feature>
<dbReference type="VEuPathDB" id="FungiDB:AFLA_012266"/>
<feature type="transmembrane region" description="Helical" evidence="7">
    <location>
        <begin position="45"/>
        <end position="66"/>
    </location>
</feature>
<evidence type="ECO:0000313" key="9">
    <source>
        <dbReference type="EMBL" id="QRD81323.1"/>
    </source>
</evidence>
<feature type="transmembrane region" description="Helical" evidence="7">
    <location>
        <begin position="78"/>
        <end position="99"/>
    </location>
</feature>
<comment type="subcellular location">
    <subcellularLocation>
        <location evidence="1">Membrane</location>
        <topology evidence="1">Multi-pass membrane protein</topology>
    </subcellularLocation>
</comment>
<evidence type="ECO:0000256" key="2">
    <source>
        <dbReference type="ARBA" id="ARBA00022692"/>
    </source>
</evidence>
<feature type="transmembrane region" description="Helical" evidence="7">
    <location>
        <begin position="168"/>
        <end position="192"/>
    </location>
</feature>
<feature type="region of interest" description="Disordered" evidence="6">
    <location>
        <begin position="346"/>
        <end position="365"/>
    </location>
</feature>
<feature type="transmembrane region" description="Helical" evidence="7">
    <location>
        <begin position="221"/>
        <end position="242"/>
    </location>
</feature>
<dbReference type="AlphaFoldDB" id="A0A7U2MCT7"/>
<dbReference type="PANTHER" id="PTHR33048:SF157">
    <property type="entry name" value="INTEGRAL MEMBRANE PROTEIN"/>
    <property type="match status" value="1"/>
</dbReference>
<feature type="transmembrane region" description="Helical" evidence="7">
    <location>
        <begin position="254"/>
        <end position="277"/>
    </location>
</feature>
<evidence type="ECO:0000256" key="5">
    <source>
        <dbReference type="ARBA" id="ARBA00038359"/>
    </source>
</evidence>
<feature type="transmembrane region" description="Helical" evidence="7">
    <location>
        <begin position="135"/>
        <end position="156"/>
    </location>
</feature>
<dbReference type="EMBL" id="CP044622">
    <property type="protein sequence ID" value="QRD81323.1"/>
    <property type="molecule type" value="Genomic_DNA"/>
</dbReference>
<comment type="similarity">
    <text evidence="5">Belongs to the SAT4 family.</text>
</comment>
<dbReference type="InterPro" id="IPR052337">
    <property type="entry name" value="SAT4-like"/>
</dbReference>
<dbReference type="Proteomes" id="UP000596276">
    <property type="component" value="Chromosome 2"/>
</dbReference>
<dbReference type="Pfam" id="PF20684">
    <property type="entry name" value="Fung_rhodopsin"/>
    <property type="match status" value="1"/>
</dbReference>
<reference evidence="10" key="1">
    <citation type="journal article" date="2021" name="G3 (Bethesda)">
        <title>Chromosome assembled and annotated genome sequence of Aspergillus flavus NRRL 3357.</title>
        <authorList>
            <person name="Skerker J.M."/>
            <person name="Pianalto K.M."/>
            <person name="Mondo S.J."/>
            <person name="Yang K."/>
            <person name="Arkin A.P."/>
            <person name="Keller N.P."/>
            <person name="Grigoriev I.V."/>
            <person name="Louise Glass N.L."/>
        </authorList>
    </citation>
    <scope>NUCLEOTIDE SEQUENCE [LARGE SCALE GENOMIC DNA]</scope>
    <source>
        <strain evidence="10">ATCC 200026 / FGSC A1120 / IAM 13836 / NRRL 3357 / JCM 12722 / SRRC 167</strain>
    </source>
</reference>
<name>A0A7U2MCT7_ASPFN</name>
<sequence length="377" mass="41850">MESFTTHKPADPLRSTQSTHPKRPTMESSPHWTHLSFALASAGEVLAAGIVLPIVCLACVMLRFLARGKQKVRLGLDDWLLVPAAIMVTGMGICFIYGYSVHVMGYPTPYPISDDPKKALAKYNRAYETEAKIEFYFQLFMIAAYGFIKASIILFYRRIFVSNTKSRFTIVSNICLAVTVVWAVAFFLLFLFGCKTKIYLHWAPIQEVREKCGDPLAAESALVISDLITDLAILLLPFPKIWMLQMSVRRKIALSCIFGVGLMALSASVVRLAIYLIVFLVGYEAGYDPDQTVTTMLWWSMIEVSLGLIAACLPTLRPLVYSARGWLLREGKKGFSGRWSRKLGSIGDRTSEGGTGTSSVDANKSSSVVIQEPRTMV</sequence>
<evidence type="ECO:0000259" key="8">
    <source>
        <dbReference type="Pfam" id="PF20684"/>
    </source>
</evidence>
<evidence type="ECO:0000256" key="4">
    <source>
        <dbReference type="ARBA" id="ARBA00023136"/>
    </source>
</evidence>